<sequence>MTKKVVFNVYHETGEIDNIIDSLLTVIHSEQVDFKRNSIIINEKYLKDGGKIIAVPIVTHRSETTSRYPTIENLKVNGNRVEWTYSGKNGVKSATIPVIHVFKLIGG</sequence>
<accession>A0A1B8HDB0</accession>
<evidence type="ECO:0000313" key="2">
    <source>
        <dbReference type="Proteomes" id="UP000092247"/>
    </source>
</evidence>
<dbReference type="AlphaFoldDB" id="A0A1B8HDB0"/>
<dbReference type="RefSeq" id="WP_067423618.1">
    <property type="nucleotide sequence ID" value="NZ_LZEX01000013.1"/>
</dbReference>
<protein>
    <submittedName>
        <fullName evidence="1">Uncharacterized protein</fullName>
    </submittedName>
</protein>
<dbReference type="EMBL" id="LZEX01000013">
    <property type="protein sequence ID" value="OBU07063.1"/>
    <property type="molecule type" value="Genomic_DNA"/>
</dbReference>
<evidence type="ECO:0000313" key="1">
    <source>
        <dbReference type="EMBL" id="OBU07063.1"/>
    </source>
</evidence>
<reference evidence="1 2" key="1">
    <citation type="submission" date="2016-06" db="EMBL/GenBank/DDBJ databases">
        <authorList>
            <person name="Kjaerup R.B."/>
            <person name="Dalgaard T.S."/>
            <person name="Juul-Madsen H.R."/>
        </authorList>
    </citation>
    <scope>NUCLEOTIDE SEQUENCE [LARGE SCALE GENOMIC DNA]</scope>
    <source>
        <strain evidence="1 2">GCSL-Mp3</strain>
    </source>
</reference>
<proteinExistence type="predicted"/>
<gene>
    <name evidence="1" type="ORF">AYY17_19390</name>
</gene>
<name>A0A1B8HDB0_9GAMM</name>
<comment type="caution">
    <text evidence="1">The sequence shown here is derived from an EMBL/GenBank/DDBJ whole genome shotgun (WGS) entry which is preliminary data.</text>
</comment>
<organism evidence="1 2">
    <name type="scientific">Morganella psychrotolerans</name>
    <dbReference type="NCBI Taxonomy" id="368603"/>
    <lineage>
        <taxon>Bacteria</taxon>
        <taxon>Pseudomonadati</taxon>
        <taxon>Pseudomonadota</taxon>
        <taxon>Gammaproteobacteria</taxon>
        <taxon>Enterobacterales</taxon>
        <taxon>Morganellaceae</taxon>
        <taxon>Morganella</taxon>
    </lineage>
</organism>
<dbReference type="Proteomes" id="UP000092247">
    <property type="component" value="Unassembled WGS sequence"/>
</dbReference>